<proteinExistence type="predicted"/>
<dbReference type="OrthoDB" id="3215846at2"/>
<reference evidence="2 3" key="1">
    <citation type="submission" date="2017-07" db="EMBL/GenBank/DDBJ databases">
        <title>Amycolatopsis antarcticus sp. nov., isolated from the surface of an Antarcticus brown macroalga.</title>
        <authorList>
            <person name="Wang J."/>
            <person name="Leiva S."/>
            <person name="Huang J."/>
            <person name="Huang Y."/>
        </authorList>
    </citation>
    <scope>NUCLEOTIDE SEQUENCE [LARGE SCALE GENOMIC DNA]</scope>
    <source>
        <strain evidence="2 3">AU-G6</strain>
    </source>
</reference>
<dbReference type="Proteomes" id="UP000242444">
    <property type="component" value="Unassembled WGS sequence"/>
</dbReference>
<dbReference type="EMBL" id="NKYE01000013">
    <property type="protein sequence ID" value="OZM71514.1"/>
    <property type="molecule type" value="Genomic_DNA"/>
</dbReference>
<evidence type="ECO:0008006" key="4">
    <source>
        <dbReference type="Google" id="ProtNLM"/>
    </source>
</evidence>
<evidence type="ECO:0000313" key="3">
    <source>
        <dbReference type="Proteomes" id="UP000242444"/>
    </source>
</evidence>
<dbReference type="InParanoid" id="A0A263CZB4"/>
<protein>
    <recommendedName>
        <fullName evidence="4">DUF2993 domain-containing protein</fullName>
    </recommendedName>
</protein>
<accession>A0A263CZB4</accession>
<keyword evidence="3" id="KW-1185">Reference proteome</keyword>
<comment type="caution">
    <text evidence="2">The sequence shown here is derived from an EMBL/GenBank/DDBJ whole genome shotgun (WGS) entry which is preliminary data.</text>
</comment>
<organism evidence="2 3">
    <name type="scientific">Amycolatopsis antarctica</name>
    <dbReference type="NCBI Taxonomy" id="1854586"/>
    <lineage>
        <taxon>Bacteria</taxon>
        <taxon>Bacillati</taxon>
        <taxon>Actinomycetota</taxon>
        <taxon>Actinomycetes</taxon>
        <taxon>Pseudonocardiales</taxon>
        <taxon>Pseudonocardiaceae</taxon>
        <taxon>Amycolatopsis</taxon>
    </lineage>
</organism>
<dbReference type="InterPro" id="IPR021373">
    <property type="entry name" value="DUF2993"/>
</dbReference>
<feature type="region of interest" description="Disordered" evidence="1">
    <location>
        <begin position="158"/>
        <end position="196"/>
    </location>
</feature>
<dbReference type="AlphaFoldDB" id="A0A263CZB4"/>
<evidence type="ECO:0000313" key="2">
    <source>
        <dbReference type="EMBL" id="OZM71514.1"/>
    </source>
</evidence>
<feature type="compositionally biased region" description="Basic and acidic residues" evidence="1">
    <location>
        <begin position="158"/>
        <end position="167"/>
    </location>
</feature>
<dbReference type="RefSeq" id="WP_094864462.1">
    <property type="nucleotide sequence ID" value="NZ_NKYE01000013.1"/>
</dbReference>
<gene>
    <name evidence="2" type="ORF">CFN78_20460</name>
</gene>
<evidence type="ECO:0000256" key="1">
    <source>
        <dbReference type="SAM" id="MobiDB-lite"/>
    </source>
</evidence>
<sequence length="298" mass="31696">MVSSPGAQYAQTAPRPRGRRTRKIFIVLAVLLVLLIGADFGAAAFAEHTVSQKAREQFQLTDDPSVTIHGFPFATQAISGDYGHLSVRAGGVPVKDTLRDVELSAELREVRAPLSDLTGGNTDNIRIGRLEGQVKIKDSDIARVEPLTKIADLKIEPSSEEYVRDGEAAESDTDGAGSGGEAGETTGQVADEDSSAGIRMSGRLQVAGENLEIFAFAMIELDGNTVRITPERLQFGNDRQTTVVPPEVQQALLPNFEAKIDTGNLPFKVTPTAVLVEKNAIIIKGEAKDVTFAGVAGG</sequence>
<name>A0A263CZB4_9PSEU</name>
<dbReference type="Pfam" id="PF11209">
    <property type="entry name" value="LmeA"/>
    <property type="match status" value="1"/>
</dbReference>